<feature type="transmembrane region" description="Helical" evidence="6">
    <location>
        <begin position="333"/>
        <end position="354"/>
    </location>
</feature>
<dbReference type="EMBL" id="JAYGII010000010">
    <property type="protein sequence ID" value="MEA5445443.1"/>
    <property type="molecule type" value="Genomic_DNA"/>
</dbReference>
<evidence type="ECO:0000313" key="8">
    <source>
        <dbReference type="EMBL" id="MEA5445443.1"/>
    </source>
</evidence>
<evidence type="ECO:0000256" key="3">
    <source>
        <dbReference type="ARBA" id="ARBA00022692"/>
    </source>
</evidence>
<protein>
    <submittedName>
        <fullName evidence="8">Na+/H+ antiporter NhaC family protein</fullName>
    </submittedName>
</protein>
<gene>
    <name evidence="8" type="ORF">VCB98_06385</name>
</gene>
<feature type="transmembrane region" description="Helical" evidence="6">
    <location>
        <begin position="262"/>
        <end position="286"/>
    </location>
</feature>
<keyword evidence="5 6" id="KW-0472">Membrane</keyword>
<evidence type="ECO:0000256" key="1">
    <source>
        <dbReference type="ARBA" id="ARBA00004651"/>
    </source>
</evidence>
<feature type="transmembrane region" description="Helical" evidence="6">
    <location>
        <begin position="112"/>
        <end position="134"/>
    </location>
</feature>
<proteinExistence type="predicted"/>
<feature type="transmembrane region" description="Helical" evidence="6">
    <location>
        <begin position="65"/>
        <end position="92"/>
    </location>
</feature>
<dbReference type="RefSeq" id="WP_346051072.1">
    <property type="nucleotide sequence ID" value="NZ_JAYGII010000010.1"/>
</dbReference>
<dbReference type="PANTHER" id="PTHR43478">
    <property type="entry name" value="NA+/H+ ANTIPORTER-RELATED"/>
    <property type="match status" value="1"/>
</dbReference>
<feature type="domain" description="Na+/H+ antiporter NhaC-like C-terminal" evidence="7">
    <location>
        <begin position="159"/>
        <end position="448"/>
    </location>
</feature>
<dbReference type="Pfam" id="PF03553">
    <property type="entry name" value="Na_H_antiporter"/>
    <property type="match status" value="1"/>
</dbReference>
<feature type="transmembrane region" description="Helical" evidence="6">
    <location>
        <begin position="432"/>
        <end position="452"/>
    </location>
</feature>
<keyword evidence="4 6" id="KW-1133">Transmembrane helix</keyword>
<dbReference type="InterPro" id="IPR018461">
    <property type="entry name" value="Na/H_Antiport_NhaC-like_C"/>
</dbReference>
<comment type="subcellular location">
    <subcellularLocation>
        <location evidence="1">Cell membrane</location>
        <topology evidence="1">Multi-pass membrane protein</topology>
    </subcellularLocation>
</comment>
<keyword evidence="2" id="KW-1003">Cell membrane</keyword>
<keyword evidence="3 6" id="KW-0812">Transmembrane</keyword>
<sequence length="453" mass="48058">MEWLSLLPPVVAIAVAIWKREVIVALLAALFVSETLLAGFNPGGGFTGMLDRATAVFESPNSTRILMFSLLVGALLYYIQYSGGVAAVVQWLTRGGYTNNARRAGLLPTFTGFAIFIETNMSILTSGIVARGLFDRFRMSRARLAYIIDSTCAPVAILILFNGWGAYLLGLIDEFQYENPVAVLAATIPLNFYALLTLALVFYTVLTTRVHGPLKTAESKMDENQVDSYEIQPTRARYMLLPVGTMIGGILFFLWLTGDGSLLAGAGAQSVLWATALAVAVAYVLLRWDGVFEHRRLVELGFQGMGKLLPVVATVLLALALGASMRGLGTGEFVAAMLGPALPVFLLAPLTFLAGAIISFTTGTSWGTYGILIPIALPLAAAMDVPPSLILAAVMGGGVFGDHCSPISDTTIISSLGAGCDHLEHVRTQIPYALVAGVLALVGYALAGLMMGL</sequence>
<dbReference type="GO" id="GO:0005886">
    <property type="term" value="C:plasma membrane"/>
    <property type="evidence" value="ECO:0007669"/>
    <property type="project" value="UniProtKB-SubCell"/>
</dbReference>
<keyword evidence="9" id="KW-1185">Reference proteome</keyword>
<comment type="caution">
    <text evidence="8">The sequence shown here is derived from an EMBL/GenBank/DDBJ whole genome shotgun (WGS) entry which is preliminary data.</text>
</comment>
<feature type="transmembrane region" description="Helical" evidence="6">
    <location>
        <begin position="238"/>
        <end position="256"/>
    </location>
</feature>
<dbReference type="Proteomes" id="UP001302316">
    <property type="component" value="Unassembled WGS sequence"/>
</dbReference>
<feature type="transmembrane region" description="Helical" evidence="6">
    <location>
        <begin position="146"/>
        <end position="169"/>
    </location>
</feature>
<feature type="transmembrane region" description="Helical" evidence="6">
    <location>
        <begin position="366"/>
        <end position="383"/>
    </location>
</feature>
<dbReference type="AlphaFoldDB" id="A0AAP6JED1"/>
<organism evidence="8 9">
    <name type="scientific">Natronospira elongata</name>
    <dbReference type="NCBI Taxonomy" id="3110268"/>
    <lineage>
        <taxon>Bacteria</taxon>
        <taxon>Pseudomonadati</taxon>
        <taxon>Pseudomonadota</taxon>
        <taxon>Gammaproteobacteria</taxon>
        <taxon>Natronospirales</taxon>
        <taxon>Natronospiraceae</taxon>
        <taxon>Natronospira</taxon>
    </lineage>
</organism>
<feature type="transmembrane region" description="Helical" evidence="6">
    <location>
        <begin position="181"/>
        <end position="206"/>
    </location>
</feature>
<evidence type="ECO:0000259" key="7">
    <source>
        <dbReference type="Pfam" id="PF03553"/>
    </source>
</evidence>
<name>A0AAP6JED1_9GAMM</name>
<evidence type="ECO:0000256" key="6">
    <source>
        <dbReference type="SAM" id="Phobius"/>
    </source>
</evidence>
<evidence type="ECO:0000256" key="5">
    <source>
        <dbReference type="ARBA" id="ARBA00023136"/>
    </source>
</evidence>
<reference evidence="8 9" key="1">
    <citation type="submission" date="2023-12" db="EMBL/GenBank/DDBJ databases">
        <title>Whole-genome sequencing of halo(alkali)philic microorganisms from hypersaline lakes.</title>
        <authorList>
            <person name="Sorokin D.Y."/>
            <person name="Merkel A.Y."/>
            <person name="Messina E."/>
            <person name="Yakimov M."/>
        </authorList>
    </citation>
    <scope>NUCLEOTIDE SEQUENCE [LARGE SCALE GENOMIC DNA]</scope>
    <source>
        <strain evidence="8 9">AB-CW1</strain>
    </source>
</reference>
<dbReference type="PANTHER" id="PTHR43478:SF1">
    <property type="entry name" value="NA+_H+ ANTIPORTER NHAC-LIKE C-TERMINAL DOMAIN-CONTAINING PROTEIN"/>
    <property type="match status" value="1"/>
</dbReference>
<evidence type="ECO:0000256" key="4">
    <source>
        <dbReference type="ARBA" id="ARBA00022989"/>
    </source>
</evidence>
<evidence type="ECO:0000256" key="2">
    <source>
        <dbReference type="ARBA" id="ARBA00022475"/>
    </source>
</evidence>
<evidence type="ECO:0000313" key="9">
    <source>
        <dbReference type="Proteomes" id="UP001302316"/>
    </source>
</evidence>
<feature type="transmembrane region" description="Helical" evidence="6">
    <location>
        <begin position="307"/>
        <end position="327"/>
    </location>
</feature>
<accession>A0AAP6JED1</accession>